<organism evidence="14">
    <name type="scientific">Desulfobacca acetoxidans</name>
    <dbReference type="NCBI Taxonomy" id="60893"/>
    <lineage>
        <taxon>Bacteria</taxon>
        <taxon>Pseudomonadati</taxon>
        <taxon>Thermodesulfobacteriota</taxon>
        <taxon>Desulfobaccia</taxon>
        <taxon>Desulfobaccales</taxon>
        <taxon>Desulfobaccaceae</taxon>
        <taxon>Desulfobacca</taxon>
    </lineage>
</organism>
<dbReference type="Pfam" id="PF00672">
    <property type="entry name" value="HAMP"/>
    <property type="match status" value="1"/>
</dbReference>
<dbReference type="Pfam" id="PF02518">
    <property type="entry name" value="HATPase_c"/>
    <property type="match status" value="1"/>
</dbReference>
<evidence type="ECO:0000256" key="6">
    <source>
        <dbReference type="ARBA" id="ARBA00022692"/>
    </source>
</evidence>
<dbReference type="PANTHER" id="PTHR45436">
    <property type="entry name" value="SENSOR HISTIDINE KINASE YKOH"/>
    <property type="match status" value="1"/>
</dbReference>
<dbReference type="GO" id="GO:0005886">
    <property type="term" value="C:plasma membrane"/>
    <property type="evidence" value="ECO:0007669"/>
    <property type="project" value="TreeGrafter"/>
</dbReference>
<gene>
    <name evidence="14" type="ORF">ENV62_02770</name>
</gene>
<comment type="subcellular location">
    <subcellularLocation>
        <location evidence="2">Membrane</location>
    </subcellularLocation>
</comment>
<dbReference type="InterPro" id="IPR050428">
    <property type="entry name" value="TCS_sensor_his_kinase"/>
</dbReference>
<keyword evidence="4" id="KW-0597">Phosphoprotein</keyword>
<dbReference type="CDD" id="cd00082">
    <property type="entry name" value="HisKA"/>
    <property type="match status" value="1"/>
</dbReference>
<evidence type="ECO:0000256" key="10">
    <source>
        <dbReference type="ARBA" id="ARBA00023136"/>
    </source>
</evidence>
<dbReference type="Gene3D" id="1.10.287.130">
    <property type="match status" value="1"/>
</dbReference>
<dbReference type="SUPFAM" id="SSF47384">
    <property type="entry name" value="Homodimeric domain of signal transducing histidine kinase"/>
    <property type="match status" value="1"/>
</dbReference>
<dbReference type="PROSITE" id="PS50885">
    <property type="entry name" value="HAMP"/>
    <property type="match status" value="1"/>
</dbReference>
<dbReference type="SMART" id="SM00388">
    <property type="entry name" value="HisKA"/>
    <property type="match status" value="1"/>
</dbReference>
<evidence type="ECO:0000259" key="12">
    <source>
        <dbReference type="PROSITE" id="PS50109"/>
    </source>
</evidence>
<evidence type="ECO:0000256" key="11">
    <source>
        <dbReference type="SAM" id="Phobius"/>
    </source>
</evidence>
<dbReference type="InterPro" id="IPR005467">
    <property type="entry name" value="His_kinase_dom"/>
</dbReference>
<comment type="catalytic activity">
    <reaction evidence="1">
        <text>ATP + protein L-histidine = ADP + protein N-phospho-L-histidine.</text>
        <dbReference type="EC" id="2.7.13.3"/>
    </reaction>
</comment>
<evidence type="ECO:0000256" key="4">
    <source>
        <dbReference type="ARBA" id="ARBA00022553"/>
    </source>
</evidence>
<keyword evidence="8 11" id="KW-1133">Transmembrane helix</keyword>
<comment type="caution">
    <text evidence="14">The sequence shown here is derived from an EMBL/GenBank/DDBJ whole genome shotgun (WGS) entry which is preliminary data.</text>
</comment>
<keyword evidence="5" id="KW-0808">Transferase</keyword>
<evidence type="ECO:0000313" key="14">
    <source>
        <dbReference type="EMBL" id="HGB14148.1"/>
    </source>
</evidence>
<dbReference type="AlphaFoldDB" id="A0A7C3WGS8"/>
<name>A0A7C3WGS8_9BACT</name>
<dbReference type="SMART" id="SM00387">
    <property type="entry name" value="HATPase_c"/>
    <property type="match status" value="1"/>
</dbReference>
<keyword evidence="7" id="KW-0418">Kinase</keyword>
<dbReference type="InterPro" id="IPR036097">
    <property type="entry name" value="HisK_dim/P_sf"/>
</dbReference>
<evidence type="ECO:0000256" key="7">
    <source>
        <dbReference type="ARBA" id="ARBA00022777"/>
    </source>
</evidence>
<evidence type="ECO:0000259" key="13">
    <source>
        <dbReference type="PROSITE" id="PS50885"/>
    </source>
</evidence>
<dbReference type="InterPro" id="IPR004358">
    <property type="entry name" value="Sig_transdc_His_kin-like_C"/>
</dbReference>
<dbReference type="CDD" id="cd00075">
    <property type="entry name" value="HATPase"/>
    <property type="match status" value="1"/>
</dbReference>
<feature type="domain" description="HAMP" evidence="13">
    <location>
        <begin position="190"/>
        <end position="244"/>
    </location>
</feature>
<evidence type="ECO:0000256" key="9">
    <source>
        <dbReference type="ARBA" id="ARBA00023012"/>
    </source>
</evidence>
<accession>A0A7C3WGS8</accession>
<dbReference type="GO" id="GO:0000155">
    <property type="term" value="F:phosphorelay sensor kinase activity"/>
    <property type="evidence" value="ECO:0007669"/>
    <property type="project" value="InterPro"/>
</dbReference>
<dbReference type="PRINTS" id="PR00344">
    <property type="entry name" value="BCTRLSENSOR"/>
</dbReference>
<dbReference type="PROSITE" id="PS50109">
    <property type="entry name" value="HIS_KIN"/>
    <property type="match status" value="1"/>
</dbReference>
<dbReference type="EMBL" id="DTHB01000022">
    <property type="protein sequence ID" value="HGB14148.1"/>
    <property type="molecule type" value="Genomic_DNA"/>
</dbReference>
<dbReference type="SMART" id="SM00304">
    <property type="entry name" value="HAMP"/>
    <property type="match status" value="1"/>
</dbReference>
<dbReference type="PANTHER" id="PTHR45436:SF8">
    <property type="entry name" value="HISTIDINE KINASE"/>
    <property type="match status" value="1"/>
</dbReference>
<feature type="transmembrane region" description="Helical" evidence="11">
    <location>
        <begin position="169"/>
        <end position="189"/>
    </location>
</feature>
<dbReference type="Gene3D" id="6.10.340.10">
    <property type="match status" value="1"/>
</dbReference>
<dbReference type="Gene3D" id="3.30.565.10">
    <property type="entry name" value="Histidine kinase-like ATPase, C-terminal domain"/>
    <property type="match status" value="1"/>
</dbReference>
<sequence length="464" mass="51411">MPLKVLNRVRRTTGLRLTLWYSAIFILSSVVLFVITYFFLSASLRQKDQEVVQSRLNDLKAQYRAGGIIALRNDLKFQTYAGKPHIFLVRVAGPNNRTLFLNLPEGRGDFNLISLEGQTVTEGSWSRLEARDHAGVLEIVTAKLPDGFILQVGKNTENRAEVLGSFRNVFIAVMLPMVVLAFVGGHLLAARALRPVRHLIHTVRSITDTGDVQARMPVGQTADELDVLARLFNQMLDRIETLIQGMRESLDNVAHDLRTPMTRWRGLAEMALQAKPEEGACQEVLADCLEESERILTMLKTLMDISEAETGAMLLELEPVNLAELMARVEELYRYVAEEKQIALSSTCPSDLAANIDRPRIQQALANLLDNAIKYTPAGGKVEVEAYRQPPYLVVAVKDSGVGIPPEEIPRIWDRLYRGDKSRSTSGLGLGLSLVKAVVEAHGGRVEVTSEVGIGSLFTVYLPA</sequence>
<evidence type="ECO:0000256" key="2">
    <source>
        <dbReference type="ARBA" id="ARBA00004370"/>
    </source>
</evidence>
<reference evidence="14" key="1">
    <citation type="journal article" date="2020" name="mSystems">
        <title>Genome- and Community-Level Interaction Insights into Carbon Utilization and Element Cycling Functions of Hydrothermarchaeota in Hydrothermal Sediment.</title>
        <authorList>
            <person name="Zhou Z."/>
            <person name="Liu Y."/>
            <person name="Xu W."/>
            <person name="Pan J."/>
            <person name="Luo Z.H."/>
            <person name="Li M."/>
        </authorList>
    </citation>
    <scope>NUCLEOTIDE SEQUENCE [LARGE SCALE GENOMIC DNA]</scope>
    <source>
        <strain evidence="14">SpSt-776</strain>
    </source>
</reference>
<dbReference type="Pfam" id="PF00512">
    <property type="entry name" value="HisKA"/>
    <property type="match status" value="1"/>
</dbReference>
<evidence type="ECO:0000256" key="8">
    <source>
        <dbReference type="ARBA" id="ARBA00022989"/>
    </source>
</evidence>
<protein>
    <recommendedName>
        <fullName evidence="3">histidine kinase</fullName>
        <ecNumber evidence="3">2.7.13.3</ecNumber>
    </recommendedName>
</protein>
<keyword evidence="6 11" id="KW-0812">Transmembrane</keyword>
<keyword evidence="9" id="KW-0902">Two-component regulatory system</keyword>
<dbReference type="EC" id="2.7.13.3" evidence="3"/>
<dbReference type="InterPro" id="IPR003594">
    <property type="entry name" value="HATPase_dom"/>
</dbReference>
<feature type="domain" description="Histidine kinase" evidence="12">
    <location>
        <begin position="252"/>
        <end position="464"/>
    </location>
</feature>
<evidence type="ECO:0000256" key="3">
    <source>
        <dbReference type="ARBA" id="ARBA00012438"/>
    </source>
</evidence>
<keyword evidence="10 11" id="KW-0472">Membrane</keyword>
<dbReference type="SUPFAM" id="SSF158472">
    <property type="entry name" value="HAMP domain-like"/>
    <property type="match status" value="1"/>
</dbReference>
<dbReference type="FunFam" id="3.30.565.10:FF:000006">
    <property type="entry name" value="Sensor histidine kinase WalK"/>
    <property type="match status" value="1"/>
</dbReference>
<proteinExistence type="predicted"/>
<dbReference type="InterPro" id="IPR036890">
    <property type="entry name" value="HATPase_C_sf"/>
</dbReference>
<dbReference type="SUPFAM" id="SSF55874">
    <property type="entry name" value="ATPase domain of HSP90 chaperone/DNA topoisomerase II/histidine kinase"/>
    <property type="match status" value="1"/>
</dbReference>
<dbReference type="InterPro" id="IPR003660">
    <property type="entry name" value="HAMP_dom"/>
</dbReference>
<feature type="transmembrane region" description="Helical" evidence="11">
    <location>
        <begin position="20"/>
        <end position="40"/>
    </location>
</feature>
<evidence type="ECO:0000256" key="5">
    <source>
        <dbReference type="ARBA" id="ARBA00022679"/>
    </source>
</evidence>
<dbReference type="CDD" id="cd06225">
    <property type="entry name" value="HAMP"/>
    <property type="match status" value="1"/>
</dbReference>
<evidence type="ECO:0000256" key="1">
    <source>
        <dbReference type="ARBA" id="ARBA00000085"/>
    </source>
</evidence>
<dbReference type="InterPro" id="IPR003661">
    <property type="entry name" value="HisK_dim/P_dom"/>
</dbReference>